<dbReference type="Pfam" id="PF10551">
    <property type="entry name" value="MULE"/>
    <property type="match status" value="1"/>
</dbReference>
<gene>
    <name evidence="4" type="primary">LOC120255233</name>
</gene>
<dbReference type="AlphaFoldDB" id="A0AB40AV85"/>
<name>A0AB40AV85_DIOCR</name>
<dbReference type="PANTHER" id="PTHR47718:SF13">
    <property type="entry name" value="OS09G0290500 PROTEIN"/>
    <property type="match status" value="1"/>
</dbReference>
<dbReference type="PROSITE" id="PS51354">
    <property type="entry name" value="GLUTAREDOXIN_2"/>
    <property type="match status" value="1"/>
</dbReference>
<evidence type="ECO:0000313" key="4">
    <source>
        <dbReference type="RefSeq" id="XP_039119040.1"/>
    </source>
</evidence>
<dbReference type="Gene3D" id="3.40.30.10">
    <property type="entry name" value="Glutaredoxin"/>
    <property type="match status" value="1"/>
</dbReference>
<accession>A0AB40AV85</accession>
<dbReference type="RefSeq" id="XP_039119040.1">
    <property type="nucleotide sequence ID" value="XM_039263106.1"/>
</dbReference>
<feature type="domain" description="Glutaredoxin" evidence="1">
    <location>
        <begin position="396"/>
        <end position="464"/>
    </location>
</feature>
<feature type="domain" description="MULE transposase" evidence="2">
    <location>
        <begin position="27"/>
        <end position="121"/>
    </location>
</feature>
<dbReference type="Pfam" id="PF00462">
    <property type="entry name" value="Glutaredoxin"/>
    <property type="match status" value="1"/>
</dbReference>
<evidence type="ECO:0000259" key="1">
    <source>
        <dbReference type="Pfam" id="PF00462"/>
    </source>
</evidence>
<dbReference type="InterPro" id="IPR036249">
    <property type="entry name" value="Thioredoxin-like_sf"/>
</dbReference>
<dbReference type="InterPro" id="IPR018289">
    <property type="entry name" value="MULE_transposase_dom"/>
</dbReference>
<dbReference type="Pfam" id="PF23733">
    <property type="entry name" value="GRXCR1-2_C"/>
    <property type="match status" value="1"/>
</dbReference>
<dbReference type="CDD" id="cd03031">
    <property type="entry name" value="GRX_GRX_like"/>
    <property type="match status" value="1"/>
</dbReference>
<evidence type="ECO:0000313" key="3">
    <source>
        <dbReference type="Proteomes" id="UP001515500"/>
    </source>
</evidence>
<reference evidence="4" key="1">
    <citation type="submission" date="2025-08" db="UniProtKB">
        <authorList>
            <consortium name="RefSeq"/>
        </authorList>
    </citation>
    <scope>IDENTIFICATION</scope>
</reference>
<dbReference type="GeneID" id="120255233"/>
<protein>
    <submittedName>
        <fullName evidence="4">LOW QUALITY PROTEIN: uncharacterized protein At5g39865-like</fullName>
    </submittedName>
</protein>
<evidence type="ECO:0000259" key="2">
    <source>
        <dbReference type="Pfam" id="PF10551"/>
    </source>
</evidence>
<organism evidence="3 4">
    <name type="scientific">Dioscorea cayennensis subsp. rotundata</name>
    <name type="common">White Guinea yam</name>
    <name type="synonym">Dioscorea rotundata</name>
    <dbReference type="NCBI Taxonomy" id="55577"/>
    <lineage>
        <taxon>Eukaryota</taxon>
        <taxon>Viridiplantae</taxon>
        <taxon>Streptophyta</taxon>
        <taxon>Embryophyta</taxon>
        <taxon>Tracheophyta</taxon>
        <taxon>Spermatophyta</taxon>
        <taxon>Magnoliopsida</taxon>
        <taxon>Liliopsida</taxon>
        <taxon>Dioscoreales</taxon>
        <taxon>Dioscoreaceae</taxon>
        <taxon>Dioscorea</taxon>
    </lineage>
</organism>
<dbReference type="PANTHER" id="PTHR47718">
    <property type="entry name" value="OS01G0519700 PROTEIN"/>
    <property type="match status" value="1"/>
</dbReference>
<dbReference type="SUPFAM" id="SSF52833">
    <property type="entry name" value="Thioredoxin-like"/>
    <property type="match status" value="1"/>
</dbReference>
<keyword evidence="3" id="KW-1185">Reference proteome</keyword>
<dbReference type="Proteomes" id="UP001515500">
    <property type="component" value="Unplaced"/>
</dbReference>
<dbReference type="InterPro" id="IPR002109">
    <property type="entry name" value="Glutaredoxin"/>
</dbReference>
<sequence>MDEEGHLRNVFWADARSIAAYEAFGDVISFDTTYLTNKYDMPFAPFVGVNHHGQTVLFGCGLLSREDTETYVWLFKTWLECMSGKAPKAIITDQCMAIQGAVRLVFPNSHHRLCLWHIMKKVPEKLECLNEYKAIKKILKHITYEAVDSQEFEDTYLKMMVDYNLEKNEWLNSLFKISCVRIEVDSTIEAELYAVELGLKIVADWRVEKKHHRLFPFPSPPNFSWAVSILTPTTVPSSPSLPLLPSPTPPLPPHRLLRRRRRRSFPPVLAPSTSLPIVVHHPALHRGDSHHLVSLTSTSYGSPLLLVDPISISPCESLLMDHRRRSCLASGGAATPTTVINAWDLMDGLDEPLSSSPSPNSKKPLHLSRSFTFHHRHSSKPLWEPVSEEPSKRPCVVLYTTSLRGIRRTHEDCCSVRAILKGLRVAVDERDVSMDSSFRHELQSLIGRNKPFSLPQVFVKGRCIGGAEEVRQLHEAGELVKFLEGVRRQDPCFICAGCGGVRFVPCGVCSGSRKVFDEEGRMMRRCGDCNENGLVRCSNCYSM</sequence>
<proteinExistence type="predicted"/>